<dbReference type="Proteomes" id="UP000677054">
    <property type="component" value="Unassembled WGS sequence"/>
</dbReference>
<dbReference type="AlphaFoldDB" id="A0A7R8XK71"/>
<reference evidence="2" key="1">
    <citation type="submission" date="2020-11" db="EMBL/GenBank/DDBJ databases">
        <authorList>
            <person name="Tran Van P."/>
        </authorList>
    </citation>
    <scope>NUCLEOTIDE SEQUENCE</scope>
</reference>
<evidence type="ECO:0000256" key="1">
    <source>
        <dbReference type="SAM" id="MobiDB-lite"/>
    </source>
</evidence>
<keyword evidence="3" id="KW-1185">Reference proteome</keyword>
<evidence type="ECO:0000313" key="2">
    <source>
        <dbReference type="EMBL" id="CAD7248621.1"/>
    </source>
</evidence>
<dbReference type="EMBL" id="CAJPEV010001926">
    <property type="protein sequence ID" value="CAG0894914.1"/>
    <property type="molecule type" value="Genomic_DNA"/>
</dbReference>
<accession>A0A7R8XK71</accession>
<name>A0A7R8XK71_9CRUS</name>
<sequence>MLVALAEKPESSGEAPPSRPVREMQNSGHVTPGDHDAQSSRMNPNHDHCRRIRGVRLASNLHHSTHAGVLLPGEEDASVSSRYEDRIVLGWWYS</sequence>
<evidence type="ECO:0000313" key="3">
    <source>
        <dbReference type="Proteomes" id="UP000677054"/>
    </source>
</evidence>
<proteinExistence type="predicted"/>
<feature type="region of interest" description="Disordered" evidence="1">
    <location>
        <begin position="1"/>
        <end position="47"/>
    </location>
</feature>
<protein>
    <submittedName>
        <fullName evidence="2">Uncharacterized protein</fullName>
    </submittedName>
</protein>
<dbReference type="EMBL" id="LR901443">
    <property type="protein sequence ID" value="CAD7248621.1"/>
    <property type="molecule type" value="Genomic_DNA"/>
</dbReference>
<gene>
    <name evidence="2" type="ORF">DSTB1V02_LOCUS8432</name>
</gene>
<organism evidence="2">
    <name type="scientific">Darwinula stevensoni</name>
    <dbReference type="NCBI Taxonomy" id="69355"/>
    <lineage>
        <taxon>Eukaryota</taxon>
        <taxon>Metazoa</taxon>
        <taxon>Ecdysozoa</taxon>
        <taxon>Arthropoda</taxon>
        <taxon>Crustacea</taxon>
        <taxon>Oligostraca</taxon>
        <taxon>Ostracoda</taxon>
        <taxon>Podocopa</taxon>
        <taxon>Podocopida</taxon>
        <taxon>Darwinulocopina</taxon>
        <taxon>Darwinuloidea</taxon>
        <taxon>Darwinulidae</taxon>
        <taxon>Darwinula</taxon>
    </lineage>
</organism>